<accession>A0A502EZB1</accession>
<gene>
    <name evidence="2" type="ORF">EAH81_06810</name>
</gene>
<dbReference type="Gene3D" id="1.20.120.330">
    <property type="entry name" value="Nucleotidyltransferases domain 2"/>
    <property type="match status" value="1"/>
</dbReference>
<name>A0A502EZB1_9FLAO</name>
<feature type="domain" description="HEPN" evidence="1">
    <location>
        <begin position="10"/>
        <end position="143"/>
    </location>
</feature>
<keyword evidence="3" id="KW-1185">Reference proteome</keyword>
<dbReference type="Proteomes" id="UP000319700">
    <property type="component" value="Unassembled WGS sequence"/>
</dbReference>
<reference evidence="2 3" key="1">
    <citation type="journal article" date="2019" name="Environ. Microbiol.">
        <title>Species interactions and distinct microbial communities in high Arctic permafrost affected cryosols are associated with the CH4 and CO2 gas fluxes.</title>
        <authorList>
            <person name="Altshuler I."/>
            <person name="Hamel J."/>
            <person name="Turney S."/>
            <person name="Magnuson E."/>
            <person name="Levesque R."/>
            <person name="Greer C."/>
            <person name="Whyte L.G."/>
        </authorList>
    </citation>
    <scope>NUCLEOTIDE SEQUENCE [LARGE SCALE GENOMIC DNA]</scope>
    <source>
        <strain evidence="2 3">42</strain>
    </source>
</reference>
<dbReference type="EMBL" id="RCZH01000004">
    <property type="protein sequence ID" value="TPG42029.1"/>
    <property type="molecule type" value="Genomic_DNA"/>
</dbReference>
<dbReference type="Pfam" id="PF05168">
    <property type="entry name" value="HEPN"/>
    <property type="match status" value="1"/>
</dbReference>
<evidence type="ECO:0000313" key="2">
    <source>
        <dbReference type="EMBL" id="TPG42029.1"/>
    </source>
</evidence>
<comment type="caution">
    <text evidence="2">The sequence shown here is derived from an EMBL/GenBank/DDBJ whole genome shotgun (WGS) entry which is preliminary data.</text>
</comment>
<sequence length="146" mass="16687">MNTFANNLSFLKEKSNFNLDAAKILIDEHSCYAPSVHCSYYAVFQYISTTLNRLGETYEEISSTINNSRGQRNQLNSHDYPIKLMVNKVTEKSDTYYGNTVKNKIKELKTFRKIADYDNVQVTIDDSNKALSLGIEIVSLIKKKLS</sequence>
<dbReference type="InterPro" id="IPR007842">
    <property type="entry name" value="HEPN_dom"/>
</dbReference>
<proteinExistence type="predicted"/>
<evidence type="ECO:0000259" key="1">
    <source>
        <dbReference type="Pfam" id="PF05168"/>
    </source>
</evidence>
<dbReference type="AlphaFoldDB" id="A0A502EZB1"/>
<evidence type="ECO:0000313" key="3">
    <source>
        <dbReference type="Proteomes" id="UP000319700"/>
    </source>
</evidence>
<protein>
    <submittedName>
        <fullName evidence="2">HEPN domain-containing protein</fullName>
    </submittedName>
</protein>
<organism evidence="2 3">
    <name type="scientific">Flavobacterium pectinovorum</name>
    <dbReference type="NCBI Taxonomy" id="29533"/>
    <lineage>
        <taxon>Bacteria</taxon>
        <taxon>Pseudomonadati</taxon>
        <taxon>Bacteroidota</taxon>
        <taxon>Flavobacteriia</taxon>
        <taxon>Flavobacteriales</taxon>
        <taxon>Flavobacteriaceae</taxon>
        <taxon>Flavobacterium</taxon>
    </lineage>
</organism>